<accession>A0AAE3M7J9</accession>
<evidence type="ECO:0000313" key="1">
    <source>
        <dbReference type="EMBL" id="MCW3788714.1"/>
    </source>
</evidence>
<evidence type="ECO:0000313" key="2">
    <source>
        <dbReference type="Proteomes" id="UP001209229"/>
    </source>
</evidence>
<dbReference type="EMBL" id="JAPDPJ010000062">
    <property type="protein sequence ID" value="MCW3788714.1"/>
    <property type="molecule type" value="Genomic_DNA"/>
</dbReference>
<dbReference type="AlphaFoldDB" id="A0AAE3M7J9"/>
<protein>
    <submittedName>
        <fullName evidence="1">Uncharacterized protein</fullName>
    </submittedName>
</protein>
<dbReference type="Proteomes" id="UP001209229">
    <property type="component" value="Unassembled WGS sequence"/>
</dbReference>
<name>A0AAE3M7J9_9BACT</name>
<dbReference type="RefSeq" id="WP_301192271.1">
    <property type="nucleotide sequence ID" value="NZ_JAPDPJ010000062.1"/>
</dbReference>
<keyword evidence="2" id="KW-1185">Reference proteome</keyword>
<organism evidence="1 2">
    <name type="scientific">Plebeiibacterium sediminum</name>
    <dbReference type="NCBI Taxonomy" id="2992112"/>
    <lineage>
        <taxon>Bacteria</taxon>
        <taxon>Pseudomonadati</taxon>
        <taxon>Bacteroidota</taxon>
        <taxon>Bacteroidia</taxon>
        <taxon>Marinilabiliales</taxon>
        <taxon>Marinilabiliaceae</taxon>
        <taxon>Plebeiibacterium</taxon>
    </lineage>
</organism>
<comment type="caution">
    <text evidence="1">The sequence shown here is derived from an EMBL/GenBank/DDBJ whole genome shotgun (WGS) entry which is preliminary data.</text>
</comment>
<reference evidence="1" key="1">
    <citation type="submission" date="2022-10" db="EMBL/GenBank/DDBJ databases">
        <authorList>
            <person name="Yu W.X."/>
        </authorList>
    </citation>
    <scope>NUCLEOTIDE SEQUENCE</scope>
    <source>
        <strain evidence="1">AAT</strain>
    </source>
</reference>
<gene>
    <name evidence="1" type="ORF">OM075_19750</name>
</gene>
<sequence>MRILSIISLAVILFCSSCGNLYNDLDLGANFYYQTEPSFNNIVIPDNNETPYSIGSLVIRNIESLGFNKDFILATSIRNDIIFYWIIDKNLESTKLGHDQYSNLKLSNVMQPDSIEFYNFKSKQNIDLRPKLYYQKQAGWKK</sequence>
<proteinExistence type="predicted"/>